<dbReference type="Pfam" id="PF02348">
    <property type="entry name" value="CTP_transf_3"/>
    <property type="match status" value="1"/>
</dbReference>
<dbReference type="Proteomes" id="UP001378188">
    <property type="component" value="Unassembled WGS sequence"/>
</dbReference>
<dbReference type="RefSeq" id="WP_340331913.1">
    <property type="nucleotide sequence ID" value="NZ_JAZHOF010000010.1"/>
</dbReference>
<name>A0AAW9RZ65_9HYPH</name>
<sequence length="225" mass="25241">MTKRIAMIPARMGSQRLSQKNMQPINGMPLVAWAVRRCLEADVFDEIWVNSEHDAFGEIAQAEGVQFHRRPAHLADNSATSEQFVGEFLQSHDCDLLFQVHSIAPLLTAAEIRQFVEAMGESNCDAFMSVVQENLECLYEGRPVNFTFAEKSNSQDLVPIQRIVWAITGWRRATFLHAATAGECATYSGRIGYFPVNRMAGHVIKTREDLDIANALFGITHRVTN</sequence>
<dbReference type="GO" id="GO:0008781">
    <property type="term" value="F:N-acylneuraminate cytidylyltransferase activity"/>
    <property type="evidence" value="ECO:0007669"/>
    <property type="project" value="TreeGrafter"/>
</dbReference>
<keyword evidence="2" id="KW-1185">Reference proteome</keyword>
<dbReference type="PANTHER" id="PTHR21485:SF3">
    <property type="entry name" value="N-ACYLNEURAMINATE CYTIDYLYLTRANSFERASE"/>
    <property type="match status" value="1"/>
</dbReference>
<dbReference type="PANTHER" id="PTHR21485">
    <property type="entry name" value="HAD SUPERFAMILY MEMBERS CMAS AND KDSC"/>
    <property type="match status" value="1"/>
</dbReference>
<dbReference type="EMBL" id="JAZHOF010000010">
    <property type="protein sequence ID" value="MEJ8574213.1"/>
    <property type="molecule type" value="Genomic_DNA"/>
</dbReference>
<comment type="caution">
    <text evidence="1">The sequence shown here is derived from an EMBL/GenBank/DDBJ whole genome shotgun (WGS) entry which is preliminary data.</text>
</comment>
<evidence type="ECO:0000313" key="1">
    <source>
        <dbReference type="EMBL" id="MEJ8574213.1"/>
    </source>
</evidence>
<keyword evidence="1" id="KW-0808">Transferase</keyword>
<reference evidence="1 2" key="1">
    <citation type="submission" date="2024-02" db="EMBL/GenBank/DDBJ databases">
        <title>Genome analysis and characterization of Microbaculum marinisediminis sp. nov., isolated from marine sediment.</title>
        <authorList>
            <person name="Du Z.-J."/>
            <person name="Ye Y.-Q."/>
            <person name="Zhang Z.-R."/>
            <person name="Yuan S.-M."/>
            <person name="Zhang X.-Y."/>
        </authorList>
    </citation>
    <scope>NUCLEOTIDE SEQUENCE [LARGE SCALE GENOMIC DNA]</scope>
    <source>
        <strain evidence="1 2">SDUM1044001</strain>
    </source>
</reference>
<dbReference type="SUPFAM" id="SSF53448">
    <property type="entry name" value="Nucleotide-diphospho-sugar transferases"/>
    <property type="match status" value="1"/>
</dbReference>
<protein>
    <submittedName>
        <fullName evidence="1">NTP transferase domain-containing protein</fullName>
    </submittedName>
</protein>
<dbReference type="Gene3D" id="3.90.550.10">
    <property type="entry name" value="Spore Coat Polysaccharide Biosynthesis Protein SpsA, Chain A"/>
    <property type="match status" value="1"/>
</dbReference>
<organism evidence="1 2">
    <name type="scientific">Microbaculum marinum</name>
    <dbReference type="NCBI Taxonomy" id="1764581"/>
    <lineage>
        <taxon>Bacteria</taxon>
        <taxon>Pseudomonadati</taxon>
        <taxon>Pseudomonadota</taxon>
        <taxon>Alphaproteobacteria</taxon>
        <taxon>Hyphomicrobiales</taxon>
        <taxon>Tepidamorphaceae</taxon>
        <taxon>Microbaculum</taxon>
    </lineage>
</organism>
<gene>
    <name evidence="1" type="ORF">V3328_22205</name>
</gene>
<dbReference type="InterPro" id="IPR050793">
    <property type="entry name" value="CMP-NeuNAc_synthase"/>
</dbReference>
<dbReference type="AlphaFoldDB" id="A0AAW9RZ65"/>
<proteinExistence type="predicted"/>
<evidence type="ECO:0000313" key="2">
    <source>
        <dbReference type="Proteomes" id="UP001378188"/>
    </source>
</evidence>
<dbReference type="InterPro" id="IPR003329">
    <property type="entry name" value="Cytidylyl_trans"/>
</dbReference>
<accession>A0AAW9RZ65</accession>
<dbReference type="InterPro" id="IPR029044">
    <property type="entry name" value="Nucleotide-diphossugar_trans"/>
</dbReference>